<gene>
    <name evidence="2" type="ORF">E2C01_067361</name>
</gene>
<comment type="caution">
    <text evidence="2">The sequence shown here is derived from an EMBL/GenBank/DDBJ whole genome shotgun (WGS) entry which is preliminary data.</text>
</comment>
<feature type="region of interest" description="Disordered" evidence="1">
    <location>
        <begin position="1"/>
        <end position="21"/>
    </location>
</feature>
<organism evidence="2 3">
    <name type="scientific">Portunus trituberculatus</name>
    <name type="common">Swimming crab</name>
    <name type="synonym">Neptunus trituberculatus</name>
    <dbReference type="NCBI Taxonomy" id="210409"/>
    <lineage>
        <taxon>Eukaryota</taxon>
        <taxon>Metazoa</taxon>
        <taxon>Ecdysozoa</taxon>
        <taxon>Arthropoda</taxon>
        <taxon>Crustacea</taxon>
        <taxon>Multicrustacea</taxon>
        <taxon>Malacostraca</taxon>
        <taxon>Eumalacostraca</taxon>
        <taxon>Eucarida</taxon>
        <taxon>Decapoda</taxon>
        <taxon>Pleocyemata</taxon>
        <taxon>Brachyura</taxon>
        <taxon>Eubrachyura</taxon>
        <taxon>Portunoidea</taxon>
        <taxon>Portunidae</taxon>
        <taxon>Portuninae</taxon>
        <taxon>Portunus</taxon>
    </lineage>
</organism>
<keyword evidence="3" id="KW-1185">Reference proteome</keyword>
<dbReference type="EMBL" id="VSRR010035957">
    <property type="protein sequence ID" value="MPC73044.1"/>
    <property type="molecule type" value="Genomic_DNA"/>
</dbReference>
<proteinExistence type="predicted"/>
<reference evidence="2 3" key="1">
    <citation type="submission" date="2019-05" db="EMBL/GenBank/DDBJ databases">
        <title>Another draft genome of Portunus trituberculatus and its Hox gene families provides insights of decapod evolution.</title>
        <authorList>
            <person name="Jeong J.-H."/>
            <person name="Song I."/>
            <person name="Kim S."/>
            <person name="Choi T."/>
            <person name="Kim D."/>
            <person name="Ryu S."/>
            <person name="Kim W."/>
        </authorList>
    </citation>
    <scope>NUCLEOTIDE SEQUENCE [LARGE SCALE GENOMIC DNA]</scope>
    <source>
        <tissue evidence="2">Muscle</tissue>
    </source>
</reference>
<evidence type="ECO:0000313" key="3">
    <source>
        <dbReference type="Proteomes" id="UP000324222"/>
    </source>
</evidence>
<sequence length="21" mass="2582">MMKHKAEKSRNGYHKLPRIRT</sequence>
<dbReference type="Proteomes" id="UP000324222">
    <property type="component" value="Unassembled WGS sequence"/>
</dbReference>
<evidence type="ECO:0000256" key="1">
    <source>
        <dbReference type="SAM" id="MobiDB-lite"/>
    </source>
</evidence>
<name>A0A5B7HX88_PORTR</name>
<protein>
    <submittedName>
        <fullName evidence="2">Uncharacterized protein</fullName>
    </submittedName>
</protein>
<evidence type="ECO:0000313" key="2">
    <source>
        <dbReference type="EMBL" id="MPC73044.1"/>
    </source>
</evidence>
<dbReference type="AlphaFoldDB" id="A0A5B7HX88"/>
<accession>A0A5B7HX88</accession>